<dbReference type="STRING" id="1544413.Clow_02235"/>
<evidence type="ECO:0000313" key="1">
    <source>
        <dbReference type="EMBL" id="KQB83432.1"/>
    </source>
</evidence>
<keyword evidence="2" id="KW-1185">Reference proteome</keyword>
<protein>
    <submittedName>
        <fullName evidence="1">Uncharacterized protein</fullName>
    </submittedName>
</protein>
<dbReference type="SUPFAM" id="SSF54518">
    <property type="entry name" value="Tubby C-terminal domain-like"/>
    <property type="match status" value="1"/>
</dbReference>
<dbReference type="AlphaFoldDB" id="A0A0Q0UB54"/>
<organism evidence="1 2">
    <name type="scientific">Corynebacterium lowii</name>
    <dbReference type="NCBI Taxonomy" id="1544413"/>
    <lineage>
        <taxon>Bacteria</taxon>
        <taxon>Bacillati</taxon>
        <taxon>Actinomycetota</taxon>
        <taxon>Actinomycetes</taxon>
        <taxon>Mycobacteriales</taxon>
        <taxon>Corynebacteriaceae</taxon>
        <taxon>Corynebacterium</taxon>
    </lineage>
</organism>
<dbReference type="Proteomes" id="UP000050488">
    <property type="component" value="Unassembled WGS sequence"/>
</dbReference>
<comment type="caution">
    <text evidence="1">The sequence shown here is derived from an EMBL/GenBank/DDBJ whole genome shotgun (WGS) entry which is preliminary data.</text>
</comment>
<dbReference type="EMBL" id="LKEV01000009">
    <property type="protein sequence ID" value="KQB83432.1"/>
    <property type="molecule type" value="Genomic_DNA"/>
</dbReference>
<name>A0A0Q0UB54_9CORY</name>
<evidence type="ECO:0000313" key="2">
    <source>
        <dbReference type="Proteomes" id="UP000050488"/>
    </source>
</evidence>
<dbReference type="PATRIC" id="fig|1544413.3.peg.2234"/>
<accession>A0A0Q0UB54</accession>
<gene>
    <name evidence="1" type="ORF">Clow_02235</name>
</gene>
<sequence length="135" mass="15310">MGTMSEFTDSLLRHDHLVMQQVTNWTSNDFDILDEQERPVGRVHTSGSLLSRMMMGNRTLQVMEADGTPLVQLSDTVNFVRDTMEMTWADGRPWCICASDLVSFAIKWICTWPMAARSNSMAAYGIMISALNWRA</sequence>
<proteinExistence type="predicted"/>
<dbReference type="InterPro" id="IPR025659">
    <property type="entry name" value="Tubby-like_C"/>
</dbReference>
<reference evidence="1 2" key="1">
    <citation type="submission" date="2015-10" db="EMBL/GenBank/DDBJ databases">
        <title>Corynebacteirum lowii and Corynebacterium oculi species nova, derived from human clinical disease and and emended description of Corynebacterium mastiditis.</title>
        <authorList>
            <person name="Bernard K."/>
            <person name="Pacheco A.L."/>
            <person name="Mcdougall C."/>
            <person name="Burtx T."/>
            <person name="Weibe D."/>
            <person name="Tyler S."/>
            <person name="Olson A.B."/>
            <person name="Cnockaert M."/>
            <person name="Eguchi H."/>
            <person name="Kuwahara T."/>
            <person name="Nakayama-Imaohji H."/>
            <person name="Boudewijins M."/>
            <person name="Van Hoecke F."/>
            <person name="Bernier A.-M."/>
            <person name="Vandamme P."/>
        </authorList>
    </citation>
    <scope>NUCLEOTIDE SEQUENCE [LARGE SCALE GENOMIC DNA]</scope>
    <source>
        <strain evidence="1 2">NML 130206</strain>
    </source>
</reference>